<keyword evidence="2" id="KW-1185">Reference proteome</keyword>
<evidence type="ECO:0000313" key="1">
    <source>
        <dbReference type="EMBL" id="KAK8519443.1"/>
    </source>
</evidence>
<sequence length="119" mass="13826">MENWCKLTNTWQLMSSPLPRFSDYFTSAISVGVWKERELSMGRRDQLSISERRIKKAEKKVKKMKAWTAQEKEEVGRQINLAETRYQAILQIREAVHPLFLAAQSLNAQLDHLISACFA</sequence>
<dbReference type="Proteomes" id="UP001472677">
    <property type="component" value="Unassembled WGS sequence"/>
</dbReference>
<dbReference type="EMBL" id="JBBPBM010000051">
    <property type="protein sequence ID" value="KAK8519443.1"/>
    <property type="molecule type" value="Genomic_DNA"/>
</dbReference>
<organism evidence="1 2">
    <name type="scientific">Hibiscus sabdariffa</name>
    <name type="common">roselle</name>
    <dbReference type="NCBI Taxonomy" id="183260"/>
    <lineage>
        <taxon>Eukaryota</taxon>
        <taxon>Viridiplantae</taxon>
        <taxon>Streptophyta</taxon>
        <taxon>Embryophyta</taxon>
        <taxon>Tracheophyta</taxon>
        <taxon>Spermatophyta</taxon>
        <taxon>Magnoliopsida</taxon>
        <taxon>eudicotyledons</taxon>
        <taxon>Gunneridae</taxon>
        <taxon>Pentapetalae</taxon>
        <taxon>rosids</taxon>
        <taxon>malvids</taxon>
        <taxon>Malvales</taxon>
        <taxon>Malvaceae</taxon>
        <taxon>Malvoideae</taxon>
        <taxon>Hibiscus</taxon>
    </lineage>
</organism>
<name>A0ABR2CIM8_9ROSI</name>
<proteinExistence type="predicted"/>
<gene>
    <name evidence="1" type="ORF">V6N12_025481</name>
</gene>
<evidence type="ECO:0008006" key="3">
    <source>
        <dbReference type="Google" id="ProtNLM"/>
    </source>
</evidence>
<comment type="caution">
    <text evidence="1">The sequence shown here is derived from an EMBL/GenBank/DDBJ whole genome shotgun (WGS) entry which is preliminary data.</text>
</comment>
<protein>
    <recommendedName>
        <fullName evidence="3">Remorin C-terminal domain-containing protein</fullName>
    </recommendedName>
</protein>
<accession>A0ABR2CIM8</accession>
<evidence type="ECO:0000313" key="2">
    <source>
        <dbReference type="Proteomes" id="UP001472677"/>
    </source>
</evidence>
<reference evidence="1 2" key="1">
    <citation type="journal article" date="2024" name="G3 (Bethesda)">
        <title>Genome assembly of Hibiscus sabdariffa L. provides insights into metabolisms of medicinal natural products.</title>
        <authorList>
            <person name="Kim T."/>
        </authorList>
    </citation>
    <scope>NUCLEOTIDE SEQUENCE [LARGE SCALE GENOMIC DNA]</scope>
    <source>
        <strain evidence="1">TK-2024</strain>
        <tissue evidence="1">Old leaves</tissue>
    </source>
</reference>